<proteinExistence type="predicted"/>
<evidence type="ECO:0000313" key="4">
    <source>
        <dbReference type="Proteomes" id="UP000503278"/>
    </source>
</evidence>
<dbReference type="PANTHER" id="PTHR43037">
    <property type="entry name" value="UNNAMED PRODUCT-RELATED"/>
    <property type="match status" value="1"/>
</dbReference>
<reference evidence="3 4" key="1">
    <citation type="submission" date="2020-04" db="EMBL/GenBank/DDBJ databases">
        <title>Genome sequencing of novel species.</title>
        <authorList>
            <person name="Heo J."/>
            <person name="Kim S.-J."/>
            <person name="Kim J.-S."/>
            <person name="Hong S.-B."/>
            <person name="Kwon S.-W."/>
        </authorList>
    </citation>
    <scope>NUCLEOTIDE SEQUENCE [LARGE SCALE GENOMIC DNA]</scope>
    <source>
        <strain evidence="3 4">F39-2</strain>
    </source>
</reference>
<feature type="domain" description="Esterase Ig-like N-terminal" evidence="2">
    <location>
        <begin position="4"/>
        <end position="110"/>
    </location>
</feature>
<dbReference type="InterPro" id="IPR041172">
    <property type="entry name" value="EstA_Ig-like_N"/>
</dbReference>
<dbReference type="Pfam" id="PF00756">
    <property type="entry name" value="Esterase"/>
    <property type="match status" value="1"/>
</dbReference>
<dbReference type="KEGG" id="mrob:HH214_06210"/>
<dbReference type="EMBL" id="CP051682">
    <property type="protein sequence ID" value="QJD98320.1"/>
    <property type="molecule type" value="Genomic_DNA"/>
</dbReference>
<gene>
    <name evidence="3" type="ORF">HH214_06210</name>
</gene>
<dbReference type="InterPro" id="IPR050955">
    <property type="entry name" value="Plant_Biomass_Hydrol_Est"/>
</dbReference>
<dbReference type="SUPFAM" id="SSF53474">
    <property type="entry name" value="alpha/beta-Hydrolases"/>
    <property type="match status" value="1"/>
</dbReference>
<dbReference type="Gene3D" id="2.60.40.2180">
    <property type="match status" value="1"/>
</dbReference>
<evidence type="ECO:0000313" key="3">
    <source>
        <dbReference type="EMBL" id="QJD98320.1"/>
    </source>
</evidence>
<dbReference type="AlphaFoldDB" id="A0A7L5E4S4"/>
<name>A0A7L5E4S4_9SPHI</name>
<dbReference type="Pfam" id="PF18435">
    <property type="entry name" value="EstA_Ig_like"/>
    <property type="match status" value="1"/>
</dbReference>
<dbReference type="InterPro" id="IPR029058">
    <property type="entry name" value="AB_hydrolase_fold"/>
</dbReference>
<dbReference type="Gene3D" id="3.40.50.1820">
    <property type="entry name" value="alpha/beta hydrolase"/>
    <property type="match status" value="1"/>
</dbReference>
<evidence type="ECO:0000259" key="2">
    <source>
        <dbReference type="Pfam" id="PF18435"/>
    </source>
</evidence>
<keyword evidence="1" id="KW-0732">Signal</keyword>
<dbReference type="InterPro" id="IPR000801">
    <property type="entry name" value="Esterase-like"/>
</dbReference>
<dbReference type="PANTHER" id="PTHR43037:SF1">
    <property type="entry name" value="BLL1128 PROTEIN"/>
    <property type="match status" value="1"/>
</dbReference>
<keyword evidence="4" id="KW-1185">Reference proteome</keyword>
<organism evidence="3 4">
    <name type="scientific">Mucilaginibacter robiniae</name>
    <dbReference type="NCBI Taxonomy" id="2728022"/>
    <lineage>
        <taxon>Bacteria</taxon>
        <taxon>Pseudomonadati</taxon>
        <taxon>Bacteroidota</taxon>
        <taxon>Sphingobacteriia</taxon>
        <taxon>Sphingobacteriales</taxon>
        <taxon>Sphingobacteriaceae</taxon>
        <taxon>Mucilaginibacter</taxon>
    </lineage>
</organism>
<dbReference type="Proteomes" id="UP000503278">
    <property type="component" value="Chromosome"/>
</dbReference>
<evidence type="ECO:0000256" key="1">
    <source>
        <dbReference type="ARBA" id="ARBA00022729"/>
    </source>
</evidence>
<sequence>MKCITAITEVFGEGQKVTAAAIEFDEPIKNTSLSAAGFSVEGRTITRIYANTIAAKAAKGKDGRYVMIELSPADASAATYVSGGHTSLLRKAIITAKQLRPVEAANGEQYIPSGAPVQSNQQINLVVDDFSQLAFKDPKTGRTLNYNLFIPKNYDARKAYPLVLFMHDAGEVGAEVKAPLVQGLGAVIWATPSEQAKHEAFVLAPQYSSVVVNDQSEATEDLDVTVNLLHELTGRYSIDKDRLYTTGQSMGCMMSIAMDIKYPELFAASFLVAGQWDPAKVGLMANDHLWIVVSQGDTKAFPGMNAITAALEEKGAKVSRATWSGRATANEFAADVKAMEAQGTSINYAALQNGTVIPAGVTDNGGGNHRGTWRIAYTIEGIRDWLFRQRK</sequence>
<accession>A0A7L5E4S4</accession>
<protein>
    <recommendedName>
        <fullName evidence="2">Esterase Ig-like N-terminal domain-containing protein</fullName>
    </recommendedName>
</protein>